<evidence type="ECO:0000256" key="12">
    <source>
        <dbReference type="ARBA" id="ARBA00022807"/>
    </source>
</evidence>
<dbReference type="EMBL" id="ABMABF030000001">
    <property type="protein sequence ID" value="EMJ5132559.1"/>
    <property type="molecule type" value="Genomic_DNA"/>
</dbReference>
<protein>
    <submittedName>
        <fullName evidence="23">MARTX multifunctional-autoprocessing repeats-in-toxin holotoxin RtxA</fullName>
    </submittedName>
</protein>
<evidence type="ECO:0000256" key="7">
    <source>
        <dbReference type="ARBA" id="ARBA00022670"/>
    </source>
</evidence>
<dbReference type="GO" id="GO:0046872">
    <property type="term" value="F:metal ion binding"/>
    <property type="evidence" value="ECO:0007669"/>
    <property type="project" value="UniProtKB-KW"/>
</dbReference>
<evidence type="ECO:0000256" key="5">
    <source>
        <dbReference type="ARBA" id="ARBA00022525"/>
    </source>
</evidence>
<dbReference type="InterPro" id="IPR011509">
    <property type="entry name" value="RtxA_toxin"/>
</dbReference>
<feature type="region of interest" description="Disordered" evidence="21">
    <location>
        <begin position="1610"/>
        <end position="1648"/>
    </location>
</feature>
<keyword evidence="7" id="KW-0645">Protease</keyword>
<dbReference type="GO" id="GO:0005576">
    <property type="term" value="C:extracellular region"/>
    <property type="evidence" value="ECO:0007669"/>
    <property type="project" value="UniProtKB-SubCell"/>
</dbReference>
<dbReference type="InterPro" id="IPR020974">
    <property type="entry name" value="CPD_dom"/>
</dbReference>
<dbReference type="GO" id="GO:0020002">
    <property type="term" value="C:host cell plasma membrane"/>
    <property type="evidence" value="ECO:0007669"/>
    <property type="project" value="UniProtKB-SubCell"/>
</dbReference>
<evidence type="ECO:0000256" key="2">
    <source>
        <dbReference type="ARBA" id="ARBA00004165"/>
    </source>
</evidence>
<keyword evidence="16" id="KW-0843">Virulence</keyword>
<dbReference type="Gene3D" id="2.160.20.160">
    <property type="match status" value="1"/>
</dbReference>
<evidence type="ECO:0000256" key="16">
    <source>
        <dbReference type="ARBA" id="ARBA00023026"/>
    </source>
</evidence>
<dbReference type="PROSITE" id="PS51771">
    <property type="entry name" value="CGT_MARTX_CPD"/>
    <property type="match status" value="1"/>
</dbReference>
<dbReference type="Pfam" id="PF07634">
    <property type="entry name" value="RtxA"/>
    <property type="match status" value="38"/>
</dbReference>
<evidence type="ECO:0000256" key="14">
    <source>
        <dbReference type="ARBA" id="ARBA00022842"/>
    </source>
</evidence>
<comment type="cofactor">
    <cofactor evidence="1">
        <name>Mg(2+)</name>
        <dbReference type="ChEBI" id="CHEBI:18420"/>
    </cofactor>
</comment>
<evidence type="ECO:0000256" key="8">
    <source>
        <dbReference type="ARBA" id="ARBA00022679"/>
    </source>
</evidence>
<reference evidence="23" key="1">
    <citation type="submission" date="2024-02" db="EMBL/GenBank/DDBJ databases">
        <authorList>
            <consortium name="Clinical and Environmental Microbiology Branch: Whole genome sequencing antimicrobial resistance pathogens in the healthcare setting"/>
        </authorList>
    </citation>
    <scope>NUCLEOTIDE SEQUENCE</scope>
    <source>
        <strain evidence="23">2021GO-0154</strain>
    </source>
</reference>
<sequence length="3272" mass="352070">MGQSSNRSAEYFFTGNYYGDDDDNDIDAIGIGGNIYAKGGDDHITVGSIATNIHTGSGNDSVVGGAAYVRINDSSGHLRVKGAAGYIDINKNDNGNTFFAGAAGGVSISHSGEQGDVKYSGTAFYNQISRKGKDSHVTFEGAGGYNHLWHETNQGDLSFTGAGGGNKLDRTWFDKYQGSRGDVIFQGAGASNVISSRVQTGNITFEGAGFYNQITRKGTNNGLDDEGIAFANADDIILTRATMTAPTRFRDNRSYQVTAIKSLSEPNTYLFACTDHGYTFIKKVTLSNHNETNQLLFSSTNWSKKGNHIGELANQVISSNTAYHLSKNQKRFNINISKLGVEYQKIAASEDIEKTAFIASQWREYGNNAFINAEDVELLEAKMNHYLLSGKLFLSQQTKAVKSNRKPNTYLFSNATHSFISIMVVQFRNNPETKALEYQISQKYLTGGGSQLARRIDLANEDISTNNGYYRLNDNTQTLSDIRYRAITARNTTSTIVDINKYSGELIKPTIINKTDDSSGDINFKGIGGGNIIKSSVTRGNVFFEGGGIANVIEHDSKIGNTKFEGGGAANIIIKSGDEGNLTFDGAGIANVLVHQSRQGEMAVNAGGAVNVLVRIGDGQYQAALLALGNISIHKGNGNSNVSAKGGFNTHTQIGSGDGSWSAIGGFNVLTQVGQGDIWAYLAGGANILSKIGNGDVLSSMIGGGNVITHITDDEKHANTTVVALGGANILTKKGGGNALALMGGLANVLTHVGNGETIGVMVGGGNVLTKVGNGDTIGVMLGLGNVLTHVGDGLTLGIMGAAGNIFTKVGNGTSIAVMTAVGNLFTHVGEGDAWALMGGLGNVFTKVGNGDALALMIAKGNVFTHVGDGTSVALMLAKGNISTKVGNGLTISAMIGGANIFTHIGNGVTFAAMIGKANIMTKVGNGLTAALMVGNANIFTHVGEGISIGLFAGQMNIMTKVGNGTTLAAMFGKANIMTHIGNGLTGVLALGEANIITKVGDDFMGVIAAAKANVITHVGHATTAAVLAGKANILTKVGNGTTVGLLLSDLGNIMTHVGDGVTIGVAKGKANIMTKIGNGLGINLAWGQANIFTQIGDGDRYSFAKGDANVFTKVGDGREISVVHGKANIITHVGDGDNYTGAWGKANIITKVGSGRNVVLAKGDANIITHVGGGDSFNGLWSKGNIVTKVGDGMQITAAKGKANITTTVGDGLNVTTAYGDLNINTKVGSGTSVNVAWGKYNLNTKVGDGLNVSVMKGTYNANIHVGNGLMVNASYARNNVVIKVGNGDFYSLAVATSNTESHKLSTLFGKIKQTLLGVAGSKAINYLVQGNEASSSGTRNGHGVIKTPEITKLNGFKMTEVEEINSNLGDELTGHITRLETPDLNEIENELNESQSPQTGTIYKHILKNMGTHNALSDKQNAEDNRQRLEQEKDQQLGKISGTQQELESTDQEALKNNGQAHREAMQQEAEIETAELIKLTQHLDTHNDSTEYDESAPVWHEHFAGGILSTVNSKLTEAKTISGEQLTAAQHTFIDSQKKSKDAVVQSEIGVAKVDQYRADAQQDIDKAKMDADIRKEQARAKKVEAIQAQEKAHSAADEAQIRVNRDARTAEQKARQAQVDAKSAQQNDDDRPDRQGATGSGLSGEAYVVQGAGETERHINTDTPMDADSRFSQGLTEQELEGLSSGAQAINRLQINAGIRGSNTGHLITSKYSQSSTDDAVTVNPPSREIVQKTPVISGVNLQALGRGENAYDAAKNNLIGFGFKSSQKIFDMHARGKELKNQSFHFTQMNDLLNQLPELTREIGNVLLTSGNDVLAKDFRTGICLALSGRYMMEERVHGPGGGKAYMTWLSDLVKAYKSNSPSSDSSLGSIKQKKLNDYHQQFIGSVIKDLLSMQYSQDIDRATLEGTNESQRLYGGKLEENGLTNNIRGHSLDTSKMGYEQFMDTLREPNSSKYISFMSENHAMAIVIRVEDNGQKTFQFYDPNLGAKSFTQYDDFRRFMDKANKGIIASLYQFPAATNEEHSFRVRFNEFHETDASAYDGQWKTARDGEQSYVLRALQEQETNFTFGRHLSGKVTNIQDGVVTLEVTIKSGRTVSVDVPADNIDHATNLIRTNIDHILTNPYAKKLSLNVDETSDSVRVRVLELNPTAWVNNTNTHLRLSDTDDDAYTYNVNEWERFAVTSQAEASTTRFDGQIIIQTENDPVVAKAAANLAGKHPNKSVVVQVDSESNYRVVYGDPAHLSGNLRWQIVGHGRHESDNHNLRLSGYSASELSINLAKFQQDLSQSMNIDAKPKHISLVGCSLISGDTQTGFARQFMTAMDKQGLRSDISARSTDVAVDPTGRKFTFDEHGNWVNQKKDNKVVLSWNEQGEIITYDETIRQGVAEGDIDILRVGMESDDTPARGAIGDNQEEFVVPTKRRNNQAPAETDDNRQNVSYSGNIQVDVGDGEFTAVNWGTSNMGIKVGTGGFKSLAFGDNNIMVHIGDGNSQHSVDIAGYQAFEGAQLFIGNRNVSFNMGRSNDLLVMMEKSIITPPLVNPFDGASRISGVLQSITRFGEGQNWLAAQQQQWTLAGAKKFVKEMSGLDQTSSVDYTTLVDLDSQYERSGRGLLNDTEATLNKKYNQWLGNNGNQDTGKLTRADKLRKLNEDLIFNFAVGGQGADIQVTTSNWNFMFGDNIQSILDTNLGSLFGLMTQQTSKSGLVVTTFTYNPTDLPRQLKNRLLGRVAEVNSDMTLGDIFGVDYTADGRIVSRNGESVDGEAIIKEMLEVIGEFSDEQLTAFADPAKFLDSMKAGIDMGSEGIKSFAENHGLKSKEPDPEEDSPAQNESEITASETSPTQERPFGFNALNLPNIFATIFNKNKQAEMSSMVQNIKENLTADLINMEDKTFDFLRNSGHLQGDGDMHVSLGNYNFNWGGDGKDLGTYLGDNNNFWGGRGDDVYYAMGISNIFSGGKGNDTGVLMGRENWMFGDEGDDVAIVAGRVNFVNLGAGNDETFVFGEGGQISTGIGHDYAVVSGNFNHIDTGADQDYSVTIGNNNQIELNAGHDFANVFGNQNMVRGGSGHDSIKLMGFHSTLKGEDGNDHLIADTISKLSYLDGGEGNDLMVLGGYQNTFNGGNGVDSFIVNGHIIENTVGDISSEDNIVFDGIDWNKLWFERSGYDLKLLILRDVENETDQAQFEKIGSVMFRDYFNGKRAKVIINMGDKNDASEREYNALSDEAIDSLVLIMSSIEPEIGSNDFIDKLDVTSRYVVTTAWSNVVHGNGLVI</sequence>
<dbReference type="NCBIfam" id="NF012221">
    <property type="entry name" value="MARTX_Nterm"/>
    <property type="match status" value="1"/>
</dbReference>
<gene>
    <name evidence="23" type="primary">rtxA</name>
    <name evidence="23" type="ORF">RG298_000224</name>
</gene>
<keyword evidence="4" id="KW-1032">Host cell membrane</keyword>
<evidence type="ECO:0000313" key="23">
    <source>
        <dbReference type="EMBL" id="EMJ5132559.1"/>
    </source>
</evidence>
<feature type="region of interest" description="Disordered" evidence="21">
    <location>
        <begin position="1420"/>
        <end position="1452"/>
    </location>
</feature>
<feature type="domain" description="Peptidase C80" evidence="22">
    <location>
        <begin position="2188"/>
        <end position="2372"/>
    </location>
</feature>
<organism evidence="23">
    <name type="scientific">Providencia stuartii</name>
    <dbReference type="NCBI Taxonomy" id="588"/>
    <lineage>
        <taxon>Bacteria</taxon>
        <taxon>Pseudomonadati</taxon>
        <taxon>Pseudomonadota</taxon>
        <taxon>Gammaproteobacteria</taxon>
        <taxon>Enterobacterales</taxon>
        <taxon>Morganellaceae</taxon>
        <taxon>Providencia</taxon>
    </lineage>
</organism>
<evidence type="ECO:0000256" key="21">
    <source>
        <dbReference type="SAM" id="MobiDB-lite"/>
    </source>
</evidence>
<dbReference type="Pfam" id="PF11713">
    <property type="entry name" value="Peptidase_C80"/>
    <property type="match status" value="1"/>
</dbReference>
<dbReference type="InterPro" id="IPR011049">
    <property type="entry name" value="Serralysin-like_metalloprot_C"/>
</dbReference>
<evidence type="ECO:0000256" key="6">
    <source>
        <dbReference type="ARBA" id="ARBA00022656"/>
    </source>
</evidence>
<dbReference type="GO" id="GO:0044164">
    <property type="term" value="C:host cell cytosol"/>
    <property type="evidence" value="ECO:0007669"/>
    <property type="project" value="UniProtKB-SubCell"/>
</dbReference>
<keyword evidence="6" id="KW-0800">Toxin</keyword>
<dbReference type="GO" id="GO:0016740">
    <property type="term" value="F:transferase activity"/>
    <property type="evidence" value="ECO:0007669"/>
    <property type="project" value="UniProtKB-KW"/>
</dbReference>
<keyword evidence="10" id="KW-0677">Repeat</keyword>
<evidence type="ECO:0000256" key="4">
    <source>
        <dbReference type="ARBA" id="ARBA00022511"/>
    </source>
</evidence>
<name>A0AAI9GGK6_PROST</name>
<keyword evidence="13" id="KW-0068">Autocatalytic cleavage</keyword>
<evidence type="ECO:0000256" key="15">
    <source>
        <dbReference type="ARBA" id="ARBA00022870"/>
    </source>
</evidence>
<evidence type="ECO:0000256" key="9">
    <source>
        <dbReference type="ARBA" id="ARBA00022723"/>
    </source>
</evidence>
<keyword evidence="18" id="KW-0472">Membrane</keyword>
<evidence type="ECO:0000256" key="1">
    <source>
        <dbReference type="ARBA" id="ARBA00001946"/>
    </source>
</evidence>
<dbReference type="CDD" id="cd20494">
    <property type="entry name" value="C58_RtxA"/>
    <property type="match status" value="1"/>
</dbReference>
<comment type="subcellular location">
    <subcellularLocation>
        <location evidence="2">Host cell membrane</location>
    </subcellularLocation>
    <subcellularLocation>
        <location evidence="20">Host cytoplasm</location>
        <location evidence="20">Host cytosol</location>
    </subcellularLocation>
    <subcellularLocation>
        <location evidence="3">Secreted</location>
    </subcellularLocation>
</comment>
<dbReference type="Gene3D" id="3.40.50.11050">
    <property type="match status" value="1"/>
</dbReference>
<evidence type="ECO:0000256" key="3">
    <source>
        <dbReference type="ARBA" id="ARBA00004613"/>
    </source>
</evidence>
<keyword evidence="14" id="KW-0460">Magnesium</keyword>
<evidence type="ECO:0000259" key="22">
    <source>
        <dbReference type="PROSITE" id="PS51771"/>
    </source>
</evidence>
<evidence type="ECO:0000256" key="18">
    <source>
        <dbReference type="ARBA" id="ARBA00023136"/>
    </source>
</evidence>
<dbReference type="SUPFAM" id="SSF51120">
    <property type="entry name" value="beta-Roll"/>
    <property type="match status" value="1"/>
</dbReference>
<accession>A0AAI9GGK6</accession>
<dbReference type="InterPro" id="IPR038383">
    <property type="entry name" value="CPD_dom_sf"/>
</dbReference>
<evidence type="ECO:0000256" key="20">
    <source>
        <dbReference type="ARBA" id="ARBA00023586"/>
    </source>
</evidence>
<evidence type="ECO:0000256" key="10">
    <source>
        <dbReference type="ARBA" id="ARBA00022737"/>
    </source>
</evidence>
<evidence type="ECO:0000256" key="19">
    <source>
        <dbReference type="ARBA" id="ARBA00023200"/>
    </source>
</evidence>
<proteinExistence type="predicted"/>
<dbReference type="Pfam" id="PF21735">
    <property type="entry name" value="RtxA_C"/>
    <property type="match status" value="6"/>
</dbReference>
<feature type="compositionally biased region" description="Polar residues" evidence="21">
    <location>
        <begin position="2828"/>
        <end position="2844"/>
    </location>
</feature>
<feature type="compositionally biased region" description="Basic and acidic residues" evidence="21">
    <location>
        <begin position="1422"/>
        <end position="1438"/>
    </location>
</feature>
<dbReference type="GO" id="GO:0090729">
    <property type="term" value="F:toxin activity"/>
    <property type="evidence" value="ECO:0007669"/>
    <property type="project" value="UniProtKB-KW"/>
</dbReference>
<keyword evidence="12" id="KW-0788">Thiol protease</keyword>
<keyword evidence="19" id="KW-1035">Host cytoplasm</keyword>
<keyword evidence="17" id="KW-0446">Lipid-binding</keyword>
<keyword evidence="11" id="KW-0378">Hydrolase</keyword>
<dbReference type="GO" id="GO:0008289">
    <property type="term" value="F:lipid binding"/>
    <property type="evidence" value="ECO:0007669"/>
    <property type="project" value="UniProtKB-KW"/>
</dbReference>
<dbReference type="CDD" id="cd20501">
    <property type="entry name" value="C80_RtxA-like"/>
    <property type="match status" value="1"/>
</dbReference>
<dbReference type="GO" id="GO:0006508">
    <property type="term" value="P:proteolysis"/>
    <property type="evidence" value="ECO:0007669"/>
    <property type="project" value="UniProtKB-KW"/>
</dbReference>
<evidence type="ECO:0000256" key="13">
    <source>
        <dbReference type="ARBA" id="ARBA00022813"/>
    </source>
</evidence>
<keyword evidence="8" id="KW-0808">Transferase</keyword>
<keyword evidence="15" id="KW-1043">Host membrane</keyword>
<dbReference type="InterPro" id="IPR048568">
    <property type="entry name" value="RtxA_C"/>
</dbReference>
<evidence type="ECO:0000256" key="11">
    <source>
        <dbReference type="ARBA" id="ARBA00022801"/>
    </source>
</evidence>
<keyword evidence="9" id="KW-0479">Metal-binding</keyword>
<comment type="caution">
    <text evidence="23">The sequence shown here is derived from an EMBL/GenBank/DDBJ whole genome shotgun (WGS) entry which is preliminary data.</text>
</comment>
<evidence type="ECO:0000256" key="17">
    <source>
        <dbReference type="ARBA" id="ARBA00023121"/>
    </source>
</evidence>
<feature type="region of interest" description="Disordered" evidence="21">
    <location>
        <begin position="2814"/>
        <end position="2847"/>
    </location>
</feature>
<keyword evidence="5" id="KW-0964">Secreted</keyword>
<dbReference type="GO" id="GO:0008234">
    <property type="term" value="F:cysteine-type peptidase activity"/>
    <property type="evidence" value="ECO:0007669"/>
    <property type="project" value="UniProtKB-KW"/>
</dbReference>
<dbReference type="InterPro" id="IPR049824">
    <property type="entry name" value="RtxA-like_C80"/>
</dbReference>